<evidence type="ECO:0000256" key="1">
    <source>
        <dbReference type="SAM" id="Phobius"/>
    </source>
</evidence>
<keyword evidence="1" id="KW-1133">Transmembrane helix</keyword>
<dbReference type="RefSeq" id="WP_341405000.1">
    <property type="nucleotide sequence ID" value="NZ_JBBUKT010000004.1"/>
</dbReference>
<keyword evidence="1" id="KW-0812">Transmembrane</keyword>
<comment type="caution">
    <text evidence="2">The sequence shown here is derived from an EMBL/GenBank/DDBJ whole genome shotgun (WGS) entry which is preliminary data.</text>
</comment>
<name>A0ABU9AUR0_9BACT</name>
<proteinExistence type="predicted"/>
<organism evidence="2 3">
    <name type="scientific">Luteolibacter soli</name>
    <dbReference type="NCBI Taxonomy" id="3135280"/>
    <lineage>
        <taxon>Bacteria</taxon>
        <taxon>Pseudomonadati</taxon>
        <taxon>Verrucomicrobiota</taxon>
        <taxon>Verrucomicrobiia</taxon>
        <taxon>Verrucomicrobiales</taxon>
        <taxon>Verrucomicrobiaceae</taxon>
        <taxon>Luteolibacter</taxon>
    </lineage>
</organism>
<evidence type="ECO:0000313" key="2">
    <source>
        <dbReference type="EMBL" id="MEK7951396.1"/>
    </source>
</evidence>
<evidence type="ECO:0008006" key="4">
    <source>
        <dbReference type="Google" id="ProtNLM"/>
    </source>
</evidence>
<feature type="transmembrane region" description="Helical" evidence="1">
    <location>
        <begin position="21"/>
        <end position="54"/>
    </location>
</feature>
<keyword evidence="3" id="KW-1185">Reference proteome</keyword>
<dbReference type="Proteomes" id="UP001371305">
    <property type="component" value="Unassembled WGS sequence"/>
</dbReference>
<feature type="transmembrane region" description="Helical" evidence="1">
    <location>
        <begin position="84"/>
        <end position="112"/>
    </location>
</feature>
<dbReference type="EMBL" id="JBBUKT010000004">
    <property type="protein sequence ID" value="MEK7951396.1"/>
    <property type="molecule type" value="Genomic_DNA"/>
</dbReference>
<evidence type="ECO:0000313" key="3">
    <source>
        <dbReference type="Proteomes" id="UP001371305"/>
    </source>
</evidence>
<protein>
    <recommendedName>
        <fullName evidence="4">Transmembrane protein</fullName>
    </recommendedName>
</protein>
<gene>
    <name evidence="2" type="ORF">WKV53_12845</name>
</gene>
<reference evidence="2 3" key="1">
    <citation type="submission" date="2024-04" db="EMBL/GenBank/DDBJ databases">
        <title>Luteolibacter sp. isolated from soil.</title>
        <authorList>
            <person name="An J."/>
        </authorList>
    </citation>
    <scope>NUCLEOTIDE SEQUENCE [LARGE SCALE GENOMIC DNA]</scope>
    <source>
        <strain evidence="2 3">Y139</strain>
    </source>
</reference>
<accession>A0ABU9AUR0</accession>
<sequence>MNENLPPPNRAIGWYRFIVWLLPSLVVPVLIALGLVIGGGIGASAAVGGGLFVLNSLGHLDARLSCHQRRVSPESPEAGRGWTLATYLILQIVVIVPVMTFALVYAICAATFDYRSIR</sequence>
<keyword evidence="1" id="KW-0472">Membrane</keyword>